<name>A0A0G1E8A4_9BACT</name>
<keyword evidence="1" id="KW-1133">Transmembrane helix</keyword>
<dbReference type="AlphaFoldDB" id="A0A0G1E8A4"/>
<reference evidence="2 3" key="1">
    <citation type="journal article" date="2015" name="Nature">
        <title>rRNA introns, odd ribosomes, and small enigmatic genomes across a large radiation of phyla.</title>
        <authorList>
            <person name="Brown C.T."/>
            <person name="Hug L.A."/>
            <person name="Thomas B.C."/>
            <person name="Sharon I."/>
            <person name="Castelle C.J."/>
            <person name="Singh A."/>
            <person name="Wilkins M.J."/>
            <person name="Williams K.H."/>
            <person name="Banfield J.F."/>
        </authorList>
    </citation>
    <scope>NUCLEOTIDE SEQUENCE [LARGE SCALE GENOMIC DNA]</scope>
</reference>
<sequence length="106" mass="11554">MPQIINKAIPALSAPGTDLGIAFAKYIAIIWKVLVIVGGLMVFLQLVWGALNWILSGSNPERLKKAKDQMFNGIFGLVVLILSYVIIKLISALTGLEILKPAWPIL</sequence>
<organism evidence="2 3">
    <name type="scientific">Candidatus Beckwithbacteria bacterium GW2011_GWA2_43_10</name>
    <dbReference type="NCBI Taxonomy" id="1618369"/>
    <lineage>
        <taxon>Bacteria</taxon>
        <taxon>Candidatus Beckwithiibacteriota</taxon>
    </lineage>
</organism>
<feature type="transmembrane region" description="Helical" evidence="1">
    <location>
        <begin position="29"/>
        <end position="54"/>
    </location>
</feature>
<proteinExistence type="predicted"/>
<dbReference type="Proteomes" id="UP000034213">
    <property type="component" value="Unassembled WGS sequence"/>
</dbReference>
<feature type="transmembrane region" description="Helical" evidence="1">
    <location>
        <begin position="74"/>
        <end position="96"/>
    </location>
</feature>
<dbReference type="EMBL" id="LCEW01000038">
    <property type="protein sequence ID" value="KKS79251.1"/>
    <property type="molecule type" value="Genomic_DNA"/>
</dbReference>
<protein>
    <submittedName>
        <fullName evidence="2">Uncharacterized protein</fullName>
    </submittedName>
</protein>
<dbReference type="STRING" id="1618369.UV54_C0038G0008"/>
<keyword evidence="1" id="KW-0472">Membrane</keyword>
<gene>
    <name evidence="2" type="ORF">UV54_C0038G0008</name>
</gene>
<evidence type="ECO:0000256" key="1">
    <source>
        <dbReference type="SAM" id="Phobius"/>
    </source>
</evidence>
<dbReference type="Pfam" id="PF18895">
    <property type="entry name" value="T4SS_pilin"/>
    <property type="match status" value="1"/>
</dbReference>
<evidence type="ECO:0000313" key="2">
    <source>
        <dbReference type="EMBL" id="KKS79251.1"/>
    </source>
</evidence>
<accession>A0A0G1E8A4</accession>
<evidence type="ECO:0000313" key="3">
    <source>
        <dbReference type="Proteomes" id="UP000034213"/>
    </source>
</evidence>
<dbReference type="InterPro" id="IPR043993">
    <property type="entry name" value="T4SS_pilin"/>
</dbReference>
<comment type="caution">
    <text evidence="2">The sequence shown here is derived from an EMBL/GenBank/DDBJ whole genome shotgun (WGS) entry which is preliminary data.</text>
</comment>
<keyword evidence="1" id="KW-0812">Transmembrane</keyword>